<evidence type="ECO:0000256" key="5">
    <source>
        <dbReference type="ARBA" id="ARBA00022825"/>
    </source>
</evidence>
<dbReference type="SUPFAM" id="SSF141986">
    <property type="entry name" value="LD-carboxypeptidase A C-terminal domain-like"/>
    <property type="match status" value="1"/>
</dbReference>
<gene>
    <name evidence="9" type="ORF">CLV43_115111</name>
</gene>
<comment type="caution">
    <text evidence="9">The sequence shown here is derived from an EMBL/GenBank/DDBJ whole genome shotgun (WGS) entry which is preliminary data.</text>
</comment>
<organism evidence="9 10">
    <name type="scientific">Umezawaea tangerina</name>
    <dbReference type="NCBI Taxonomy" id="84725"/>
    <lineage>
        <taxon>Bacteria</taxon>
        <taxon>Bacillati</taxon>
        <taxon>Actinomycetota</taxon>
        <taxon>Actinomycetes</taxon>
        <taxon>Pseudonocardiales</taxon>
        <taxon>Pseudonocardiaceae</taxon>
        <taxon>Umezawaea</taxon>
    </lineage>
</organism>
<keyword evidence="10" id="KW-1185">Reference proteome</keyword>
<dbReference type="Pfam" id="PF17676">
    <property type="entry name" value="Peptidase_S66C"/>
    <property type="match status" value="1"/>
</dbReference>
<evidence type="ECO:0000256" key="2">
    <source>
        <dbReference type="ARBA" id="ARBA00022645"/>
    </source>
</evidence>
<dbReference type="InterPro" id="IPR003507">
    <property type="entry name" value="S66_fam"/>
</dbReference>
<name>A0A2T0SN62_9PSEU</name>
<keyword evidence="3" id="KW-0645">Protease</keyword>
<keyword evidence="4" id="KW-0378">Hydrolase</keyword>
<dbReference type="GO" id="GO:0004180">
    <property type="term" value="F:carboxypeptidase activity"/>
    <property type="evidence" value="ECO:0007669"/>
    <property type="project" value="UniProtKB-KW"/>
</dbReference>
<dbReference type="RefSeq" id="WP_211304769.1">
    <property type="nucleotide sequence ID" value="NZ_PVTF01000015.1"/>
</dbReference>
<evidence type="ECO:0000259" key="7">
    <source>
        <dbReference type="Pfam" id="PF02016"/>
    </source>
</evidence>
<dbReference type="Pfam" id="PF02016">
    <property type="entry name" value="Peptidase_S66"/>
    <property type="match status" value="1"/>
</dbReference>
<accession>A0A2T0SN62</accession>
<dbReference type="PIRSF" id="PIRSF028757">
    <property type="entry name" value="LD-carboxypeptidase"/>
    <property type="match status" value="1"/>
</dbReference>
<keyword evidence="5" id="KW-0720">Serine protease</keyword>
<protein>
    <submittedName>
        <fullName evidence="9">Muramoyltetrapeptide carboxypeptidase</fullName>
    </submittedName>
</protein>
<dbReference type="GO" id="GO:0006508">
    <property type="term" value="P:proteolysis"/>
    <property type="evidence" value="ECO:0007669"/>
    <property type="project" value="UniProtKB-KW"/>
</dbReference>
<keyword evidence="2 9" id="KW-0121">Carboxypeptidase</keyword>
<dbReference type="InterPro" id="IPR040921">
    <property type="entry name" value="Peptidase_S66C"/>
</dbReference>
<dbReference type="PANTHER" id="PTHR30237:SF2">
    <property type="entry name" value="MUREIN TETRAPEPTIDE CARBOXYPEPTIDASE"/>
    <property type="match status" value="1"/>
</dbReference>
<evidence type="ECO:0000313" key="9">
    <source>
        <dbReference type="EMBL" id="PRY34835.1"/>
    </source>
</evidence>
<sequence>MTRGPRRPAPLRTGDRVTVIAPAGPTPEGLLTAGVAVLRTWGLDVRVAPHVLDRHPTLPHLAGLDTDRAGDLRDAWHDPEVKAVICARGGYGSQRTQDHVDWAAVAAAPPKIFAGSSDTTALHTAFTTAGDTATLFAPMIATQAFVHDVQAQEHLRRSLFTPAAERVLTRPAARALVPGTARGTTTGGNATLVAFDPGTPPPGSIALLEDVDEDLYALDRIFTNLLRRRWFDTVAGIALGSWTGCGDVNDLAHERLGPLGVPIIADLGFGHCGGQLTIPLGVPVELDANRATLTVLGDGWA</sequence>
<reference evidence="9 10" key="1">
    <citation type="submission" date="2018-03" db="EMBL/GenBank/DDBJ databases">
        <title>Genomic Encyclopedia of Archaeal and Bacterial Type Strains, Phase II (KMG-II): from individual species to whole genera.</title>
        <authorList>
            <person name="Goeker M."/>
        </authorList>
    </citation>
    <scope>NUCLEOTIDE SEQUENCE [LARGE SCALE GENOMIC DNA]</scope>
    <source>
        <strain evidence="9 10">DSM 44720</strain>
    </source>
</reference>
<dbReference type="PANTHER" id="PTHR30237">
    <property type="entry name" value="MURAMOYLTETRAPEPTIDE CARBOXYPEPTIDASE"/>
    <property type="match status" value="1"/>
</dbReference>
<evidence type="ECO:0000256" key="4">
    <source>
        <dbReference type="ARBA" id="ARBA00022801"/>
    </source>
</evidence>
<evidence type="ECO:0000313" key="10">
    <source>
        <dbReference type="Proteomes" id="UP000239494"/>
    </source>
</evidence>
<feature type="active site" description="Charge relay system" evidence="6">
    <location>
        <position position="271"/>
    </location>
</feature>
<dbReference type="InterPro" id="IPR029062">
    <property type="entry name" value="Class_I_gatase-like"/>
</dbReference>
<dbReference type="Proteomes" id="UP000239494">
    <property type="component" value="Unassembled WGS sequence"/>
</dbReference>
<evidence type="ECO:0000259" key="8">
    <source>
        <dbReference type="Pfam" id="PF17676"/>
    </source>
</evidence>
<dbReference type="AlphaFoldDB" id="A0A2T0SN62"/>
<evidence type="ECO:0000256" key="3">
    <source>
        <dbReference type="ARBA" id="ARBA00022670"/>
    </source>
</evidence>
<evidence type="ECO:0000256" key="1">
    <source>
        <dbReference type="ARBA" id="ARBA00010233"/>
    </source>
</evidence>
<dbReference type="SUPFAM" id="SSF52317">
    <property type="entry name" value="Class I glutamine amidotransferase-like"/>
    <property type="match status" value="1"/>
</dbReference>
<comment type="similarity">
    <text evidence="1">Belongs to the peptidase S66 family.</text>
</comment>
<dbReference type="InterPro" id="IPR040449">
    <property type="entry name" value="Peptidase_S66_N"/>
</dbReference>
<feature type="active site" description="Nucleophile" evidence="6">
    <location>
        <position position="117"/>
    </location>
</feature>
<dbReference type="GO" id="GO:0008236">
    <property type="term" value="F:serine-type peptidase activity"/>
    <property type="evidence" value="ECO:0007669"/>
    <property type="project" value="UniProtKB-KW"/>
</dbReference>
<dbReference type="InterPro" id="IPR027478">
    <property type="entry name" value="LdcA_N"/>
</dbReference>
<feature type="domain" description="LD-carboxypeptidase N-terminal" evidence="7">
    <location>
        <begin position="17"/>
        <end position="135"/>
    </location>
</feature>
<dbReference type="InterPro" id="IPR027461">
    <property type="entry name" value="Carboxypeptidase_A_C_sf"/>
</dbReference>
<feature type="active site" description="Charge relay system" evidence="6">
    <location>
        <position position="209"/>
    </location>
</feature>
<feature type="domain" description="LD-carboxypeptidase C-terminal" evidence="8">
    <location>
        <begin position="182"/>
        <end position="286"/>
    </location>
</feature>
<dbReference type="Gene3D" id="3.40.50.10740">
    <property type="entry name" value="Class I glutamine amidotransferase-like"/>
    <property type="match status" value="1"/>
</dbReference>
<evidence type="ECO:0000256" key="6">
    <source>
        <dbReference type="PIRSR" id="PIRSR028757-1"/>
    </source>
</evidence>
<dbReference type="EMBL" id="PVTF01000015">
    <property type="protein sequence ID" value="PRY34835.1"/>
    <property type="molecule type" value="Genomic_DNA"/>
</dbReference>
<proteinExistence type="inferred from homology"/>
<dbReference type="Gene3D" id="3.50.30.60">
    <property type="entry name" value="LD-carboxypeptidase A C-terminal domain-like"/>
    <property type="match status" value="1"/>
</dbReference>
<dbReference type="CDD" id="cd07025">
    <property type="entry name" value="Peptidase_S66"/>
    <property type="match status" value="1"/>
</dbReference>